<dbReference type="CDD" id="cd11395">
    <property type="entry name" value="bHLHzip_SREBP_like"/>
    <property type="match status" value="1"/>
</dbReference>
<dbReference type="GO" id="GO:0046983">
    <property type="term" value="F:protein dimerization activity"/>
    <property type="evidence" value="ECO:0007669"/>
    <property type="project" value="InterPro"/>
</dbReference>
<dbReference type="SUPFAM" id="SSF47459">
    <property type="entry name" value="HLH, helix-loop-helix DNA-binding domain"/>
    <property type="match status" value="1"/>
</dbReference>
<feature type="compositionally biased region" description="Acidic residues" evidence="1">
    <location>
        <begin position="46"/>
        <end position="59"/>
    </location>
</feature>
<name>A0A2G5GQD3_CERBT</name>
<feature type="domain" description="BHLH" evidence="2">
    <location>
        <begin position="94"/>
        <end position="153"/>
    </location>
</feature>
<evidence type="ECO:0000313" key="6">
    <source>
        <dbReference type="Proteomes" id="UP001302367"/>
    </source>
</evidence>
<organism evidence="3 5">
    <name type="scientific">Cercospora beticola</name>
    <name type="common">Sugarbeet leaf spot fungus</name>
    <dbReference type="NCBI Taxonomy" id="122368"/>
    <lineage>
        <taxon>Eukaryota</taxon>
        <taxon>Fungi</taxon>
        <taxon>Dikarya</taxon>
        <taxon>Ascomycota</taxon>
        <taxon>Pezizomycotina</taxon>
        <taxon>Dothideomycetes</taxon>
        <taxon>Dothideomycetidae</taxon>
        <taxon>Mycosphaerellales</taxon>
        <taxon>Mycosphaerellaceae</taxon>
        <taxon>Cercospora</taxon>
    </lineage>
</organism>
<evidence type="ECO:0000256" key="1">
    <source>
        <dbReference type="SAM" id="MobiDB-lite"/>
    </source>
</evidence>
<keyword evidence="6" id="KW-1185">Reference proteome</keyword>
<evidence type="ECO:0000313" key="3">
    <source>
        <dbReference type="EMBL" id="PIA82464.1"/>
    </source>
</evidence>
<accession>A0A2G5GQD3</accession>
<dbReference type="InterPro" id="IPR036638">
    <property type="entry name" value="HLH_DNA-bd_sf"/>
</dbReference>
<dbReference type="SMART" id="SM00353">
    <property type="entry name" value="HLH"/>
    <property type="match status" value="1"/>
</dbReference>
<dbReference type="PROSITE" id="PS50888">
    <property type="entry name" value="BHLH"/>
    <property type="match status" value="1"/>
</dbReference>
<protein>
    <recommendedName>
        <fullName evidence="2">BHLH domain-containing protein</fullName>
    </recommendedName>
</protein>
<dbReference type="Pfam" id="PF00010">
    <property type="entry name" value="HLH"/>
    <property type="match status" value="1"/>
</dbReference>
<sequence length="180" mass="20898">MSTFAFTDKETDGGAFSKQAYAIAALPQASRSGRSFTHAECAYDKYDDEDDDDDSDYEMTPEMPESPVRQLATPEYSHTDGKQSHQTHGKKTIYSNRPHAAVERRYRSTVNEKIQELQNRIPDYFDREDQTGRSQANTKGAILDRAARYIHFMVQSYEEKERRCQQVRRVVERWLRENSG</sequence>
<reference evidence="4 6" key="2">
    <citation type="submission" date="2023-09" db="EMBL/GenBank/DDBJ databases">
        <title>Complete-Gapless Cercospora beticola genome.</title>
        <authorList>
            <person name="Wyatt N.A."/>
            <person name="Spanner R.E."/>
            <person name="Bolton M.D."/>
        </authorList>
    </citation>
    <scope>NUCLEOTIDE SEQUENCE [LARGE SCALE GENOMIC DNA]</scope>
    <source>
        <strain evidence="4">Cb09-40</strain>
    </source>
</reference>
<gene>
    <name evidence="3" type="ORF">CB0940_12235</name>
    <name evidence="4" type="ORF">RHO25_009148</name>
</gene>
<dbReference type="EMBL" id="LKMD01000209">
    <property type="protein sequence ID" value="PIA82464.1"/>
    <property type="molecule type" value="Genomic_DNA"/>
</dbReference>
<dbReference type="Proteomes" id="UP001302367">
    <property type="component" value="Chromosome 6"/>
</dbReference>
<evidence type="ECO:0000259" key="2">
    <source>
        <dbReference type="PROSITE" id="PS50888"/>
    </source>
</evidence>
<evidence type="ECO:0000313" key="5">
    <source>
        <dbReference type="Proteomes" id="UP000230605"/>
    </source>
</evidence>
<dbReference type="AlphaFoldDB" id="A0A2G5GQD3"/>
<dbReference type="Proteomes" id="UP000230605">
    <property type="component" value="Unassembled WGS sequence"/>
</dbReference>
<proteinExistence type="predicted"/>
<dbReference type="EMBL" id="CP134189">
    <property type="protein sequence ID" value="WPB04502.1"/>
    <property type="molecule type" value="Genomic_DNA"/>
</dbReference>
<evidence type="ECO:0000313" key="4">
    <source>
        <dbReference type="EMBL" id="WPB04502.1"/>
    </source>
</evidence>
<reference evidence="3 5" key="1">
    <citation type="submission" date="2015-10" db="EMBL/GenBank/DDBJ databases">
        <title>The cercosporin biosynthetic gene cluster was horizontally transferred to several fungal lineages and shown to be expanded in Cercospora beticola based on microsynteny with recipient genomes.</title>
        <authorList>
            <person name="De Jonge R."/>
            <person name="Ebert M.K."/>
            <person name="Suttle J.C."/>
            <person name="Jurick Ii W.M."/>
            <person name="Secor G.A."/>
            <person name="Thomma B.P."/>
            <person name="Van De Peer Y."/>
            <person name="Bolton M.D."/>
        </authorList>
    </citation>
    <scope>NUCLEOTIDE SEQUENCE [LARGE SCALE GENOMIC DNA]</scope>
    <source>
        <strain evidence="3 5">09-40</strain>
    </source>
</reference>
<dbReference type="OrthoDB" id="2133190at2759"/>
<dbReference type="Gene3D" id="4.10.280.10">
    <property type="entry name" value="Helix-loop-helix DNA-binding domain"/>
    <property type="match status" value="1"/>
</dbReference>
<feature type="region of interest" description="Disordered" evidence="1">
    <location>
        <begin position="42"/>
        <end position="100"/>
    </location>
</feature>
<dbReference type="InterPro" id="IPR011598">
    <property type="entry name" value="bHLH_dom"/>
</dbReference>